<dbReference type="EMBL" id="BMAT01004148">
    <property type="protein sequence ID" value="GFR69273.1"/>
    <property type="molecule type" value="Genomic_DNA"/>
</dbReference>
<reference evidence="1 2" key="1">
    <citation type="journal article" date="2021" name="Elife">
        <title>Chloroplast acquisition without the gene transfer in kleptoplastic sea slugs, Plakobranchus ocellatus.</title>
        <authorList>
            <person name="Maeda T."/>
            <person name="Takahashi S."/>
            <person name="Yoshida T."/>
            <person name="Shimamura S."/>
            <person name="Takaki Y."/>
            <person name="Nagai Y."/>
            <person name="Toyoda A."/>
            <person name="Suzuki Y."/>
            <person name="Arimoto A."/>
            <person name="Ishii H."/>
            <person name="Satoh N."/>
            <person name="Nishiyama T."/>
            <person name="Hasebe M."/>
            <person name="Maruyama T."/>
            <person name="Minagawa J."/>
            <person name="Obokata J."/>
            <person name="Shigenobu S."/>
        </authorList>
    </citation>
    <scope>NUCLEOTIDE SEQUENCE [LARGE SCALE GENOMIC DNA]</scope>
</reference>
<name>A0AAV4F9A5_9GAST</name>
<sequence>MFANVSDIIEVFVMNLMQLSQKSVSFTCLIITIESAHVTEIVHCAIKWRTLLGVEVELNVCNRPVRSSFTQRHIDPHLVILRYRLRANSTTVFYVVVLKTQVI</sequence>
<proteinExistence type="predicted"/>
<gene>
    <name evidence="1" type="ORF">ElyMa_002045500</name>
</gene>
<organism evidence="1 2">
    <name type="scientific">Elysia marginata</name>
    <dbReference type="NCBI Taxonomy" id="1093978"/>
    <lineage>
        <taxon>Eukaryota</taxon>
        <taxon>Metazoa</taxon>
        <taxon>Spiralia</taxon>
        <taxon>Lophotrochozoa</taxon>
        <taxon>Mollusca</taxon>
        <taxon>Gastropoda</taxon>
        <taxon>Heterobranchia</taxon>
        <taxon>Euthyneura</taxon>
        <taxon>Panpulmonata</taxon>
        <taxon>Sacoglossa</taxon>
        <taxon>Placobranchoidea</taxon>
        <taxon>Plakobranchidae</taxon>
        <taxon>Elysia</taxon>
    </lineage>
</organism>
<accession>A0AAV4F9A5</accession>
<evidence type="ECO:0000313" key="1">
    <source>
        <dbReference type="EMBL" id="GFR69273.1"/>
    </source>
</evidence>
<dbReference type="AlphaFoldDB" id="A0AAV4F9A5"/>
<dbReference type="Proteomes" id="UP000762676">
    <property type="component" value="Unassembled WGS sequence"/>
</dbReference>
<comment type="caution">
    <text evidence="1">The sequence shown here is derived from an EMBL/GenBank/DDBJ whole genome shotgun (WGS) entry which is preliminary data.</text>
</comment>
<evidence type="ECO:0000313" key="2">
    <source>
        <dbReference type="Proteomes" id="UP000762676"/>
    </source>
</evidence>
<keyword evidence="2" id="KW-1185">Reference proteome</keyword>
<protein>
    <submittedName>
        <fullName evidence="1">Uncharacterized protein</fullName>
    </submittedName>
</protein>